<dbReference type="AlphaFoldDB" id="A0A410DST0"/>
<protein>
    <submittedName>
        <fullName evidence="11">D-alanyl-D-alanine carboxypeptidase</fullName>
    </submittedName>
</protein>
<dbReference type="PANTHER" id="PTHR21581">
    <property type="entry name" value="D-ALANYL-D-ALANINE CARBOXYPEPTIDASE"/>
    <property type="match status" value="1"/>
</dbReference>
<dbReference type="InterPro" id="IPR018044">
    <property type="entry name" value="Peptidase_S11"/>
</dbReference>
<keyword evidence="11" id="KW-0645">Protease</keyword>
<dbReference type="GO" id="GO:0006508">
    <property type="term" value="P:proteolysis"/>
    <property type="evidence" value="ECO:0007669"/>
    <property type="project" value="InterPro"/>
</dbReference>
<evidence type="ECO:0000256" key="5">
    <source>
        <dbReference type="ARBA" id="ARBA00022984"/>
    </source>
</evidence>
<keyword evidence="5" id="KW-0573">Peptidoglycan synthesis</keyword>
<evidence type="ECO:0000256" key="1">
    <source>
        <dbReference type="ARBA" id="ARBA00007164"/>
    </source>
</evidence>
<feature type="domain" description="Peptidase S11 D-alanyl-D-alanine carboxypeptidase A N-terminal" evidence="10">
    <location>
        <begin position="32"/>
        <end position="251"/>
    </location>
</feature>
<evidence type="ECO:0000256" key="9">
    <source>
        <dbReference type="RuleBase" id="RU004016"/>
    </source>
</evidence>
<keyword evidence="3" id="KW-0378">Hydrolase</keyword>
<accession>A0A410DST0</accession>
<dbReference type="PRINTS" id="PR00725">
    <property type="entry name" value="DADACBPTASE1"/>
</dbReference>
<evidence type="ECO:0000256" key="4">
    <source>
        <dbReference type="ARBA" id="ARBA00022960"/>
    </source>
</evidence>
<evidence type="ECO:0000256" key="7">
    <source>
        <dbReference type="PIRSR" id="PIRSR618044-1"/>
    </source>
</evidence>
<keyword evidence="11" id="KW-0121">Carboxypeptidase</keyword>
<feature type="active site" description="Proton acceptor" evidence="7">
    <location>
        <position position="65"/>
    </location>
</feature>
<comment type="similarity">
    <text evidence="1 9">Belongs to the peptidase S11 family.</text>
</comment>
<dbReference type="Pfam" id="PF00768">
    <property type="entry name" value="Peptidase_S11"/>
    <property type="match status" value="1"/>
</dbReference>
<keyword evidence="12" id="KW-1185">Reference proteome</keyword>
<feature type="active site" description="Acyl-ester intermediate" evidence="7">
    <location>
        <position position="62"/>
    </location>
</feature>
<feature type="active site" evidence="7">
    <location>
        <position position="117"/>
    </location>
</feature>
<reference evidence="11 12" key="1">
    <citation type="submission" date="2018-01" db="EMBL/GenBank/DDBJ databases">
        <title>Genome Sequencing and Assembly of Anaerobacter polyendosporus strain CT4.</title>
        <authorList>
            <person name="Tachaapaikoon C."/>
            <person name="Sutheeworapong S."/>
            <person name="Jenjaroenpun P."/>
            <person name="Wongsurawat T."/>
            <person name="Nookeaw I."/>
            <person name="Cheawchanlertfa P."/>
            <person name="Kosugi A."/>
            <person name="Cheevadhanarak S."/>
            <person name="Ratanakhanokchai K."/>
        </authorList>
    </citation>
    <scope>NUCLEOTIDE SEQUENCE [LARGE SCALE GENOMIC DNA]</scope>
    <source>
        <strain evidence="11 12">CT4</strain>
    </source>
</reference>
<evidence type="ECO:0000256" key="3">
    <source>
        <dbReference type="ARBA" id="ARBA00022801"/>
    </source>
</evidence>
<gene>
    <name evidence="11" type="ORF">C1I91_10695</name>
</gene>
<evidence type="ECO:0000256" key="2">
    <source>
        <dbReference type="ARBA" id="ARBA00022729"/>
    </source>
</evidence>
<dbReference type="Proteomes" id="UP000286268">
    <property type="component" value="Chromosome"/>
</dbReference>
<evidence type="ECO:0000313" key="11">
    <source>
        <dbReference type="EMBL" id="QAA32088.1"/>
    </source>
</evidence>
<evidence type="ECO:0000259" key="10">
    <source>
        <dbReference type="Pfam" id="PF00768"/>
    </source>
</evidence>
<keyword evidence="6" id="KW-0961">Cell wall biogenesis/degradation</keyword>
<dbReference type="KEGG" id="cmah:C1I91_10695"/>
<evidence type="ECO:0000256" key="6">
    <source>
        <dbReference type="ARBA" id="ARBA00023316"/>
    </source>
</evidence>
<dbReference type="GO" id="GO:0009002">
    <property type="term" value="F:serine-type D-Ala-D-Ala carboxypeptidase activity"/>
    <property type="evidence" value="ECO:0007669"/>
    <property type="project" value="InterPro"/>
</dbReference>
<dbReference type="Gene3D" id="3.40.710.10">
    <property type="entry name" value="DD-peptidase/beta-lactamase superfamily"/>
    <property type="match status" value="1"/>
</dbReference>
<dbReference type="InterPro" id="IPR001967">
    <property type="entry name" value="Peptidase_S11_N"/>
</dbReference>
<sequence>MNIKKVLSFCMSLVLTSSIVGTNKMVYAKDLTPSARYVLAMDRNSKQVLYNKNGYMPVPMASTTKIMTALVTLSNKSLEEKVVVSKNASGIRGSTVGFRSGEEISMHELVFGLMTRSGNDAAIALAEAQGGSVENFAKHMSSFATSLGLMDAHFESPHGLDSQNHYSSAYDLALLTSVAMEKPKFREIAAVKEIRKEKYGFTRDYSNINKILHRIPEANGVKTGYTGQAGKCLVSSINHNGRDIIIVVLNCPDRWEATEKVYKYVKENYDFYSVPTKEAVGEAVAAKNNYDGEKNIDFVLPKGKSYKIDYKDYKNNKKYEIGGKVTVLDNDGNEIIKKYVYRK</sequence>
<dbReference type="EMBL" id="CP025746">
    <property type="protein sequence ID" value="QAA32088.1"/>
    <property type="molecule type" value="Genomic_DNA"/>
</dbReference>
<dbReference type="OrthoDB" id="9791132at2"/>
<name>A0A410DST0_9CLOT</name>
<keyword evidence="2" id="KW-0732">Signal</keyword>
<dbReference type="PANTHER" id="PTHR21581:SF33">
    <property type="entry name" value="D-ALANYL-D-ALANINE CARBOXYPEPTIDASE DACB"/>
    <property type="match status" value="1"/>
</dbReference>
<evidence type="ECO:0000256" key="8">
    <source>
        <dbReference type="PIRSR" id="PIRSR618044-2"/>
    </source>
</evidence>
<dbReference type="SUPFAM" id="SSF56601">
    <property type="entry name" value="beta-lactamase/transpeptidase-like"/>
    <property type="match status" value="1"/>
</dbReference>
<evidence type="ECO:0000313" key="12">
    <source>
        <dbReference type="Proteomes" id="UP000286268"/>
    </source>
</evidence>
<dbReference type="GO" id="GO:0009252">
    <property type="term" value="P:peptidoglycan biosynthetic process"/>
    <property type="evidence" value="ECO:0007669"/>
    <property type="project" value="UniProtKB-KW"/>
</dbReference>
<feature type="binding site" evidence="8">
    <location>
        <position position="222"/>
    </location>
    <ligand>
        <name>substrate</name>
    </ligand>
</feature>
<organism evidence="11 12">
    <name type="scientific">Clostridium manihotivorum</name>
    <dbReference type="NCBI Taxonomy" id="2320868"/>
    <lineage>
        <taxon>Bacteria</taxon>
        <taxon>Bacillati</taxon>
        <taxon>Bacillota</taxon>
        <taxon>Clostridia</taxon>
        <taxon>Eubacteriales</taxon>
        <taxon>Clostridiaceae</taxon>
        <taxon>Clostridium</taxon>
    </lineage>
</organism>
<keyword evidence="4" id="KW-0133">Cell shape</keyword>
<dbReference type="GO" id="GO:0008360">
    <property type="term" value="P:regulation of cell shape"/>
    <property type="evidence" value="ECO:0007669"/>
    <property type="project" value="UniProtKB-KW"/>
</dbReference>
<dbReference type="GO" id="GO:0071555">
    <property type="term" value="P:cell wall organization"/>
    <property type="evidence" value="ECO:0007669"/>
    <property type="project" value="UniProtKB-KW"/>
</dbReference>
<dbReference type="InterPro" id="IPR012338">
    <property type="entry name" value="Beta-lactam/transpept-like"/>
</dbReference>
<proteinExistence type="inferred from homology"/>